<dbReference type="PANTHER" id="PTHR31956:SF1">
    <property type="entry name" value="NON-SPECIFIC PHOSPHOLIPASE C1"/>
    <property type="match status" value="1"/>
</dbReference>
<keyword evidence="3" id="KW-1185">Reference proteome</keyword>
<name>A0A069PNJ1_9BURK</name>
<dbReference type="InterPro" id="IPR007312">
    <property type="entry name" value="Phosphoesterase"/>
</dbReference>
<dbReference type="Pfam" id="PF04185">
    <property type="entry name" value="Phosphoesterase"/>
    <property type="match status" value="1"/>
</dbReference>
<evidence type="ECO:0000313" key="2">
    <source>
        <dbReference type="EMBL" id="KDR42228.1"/>
    </source>
</evidence>
<dbReference type="Gene3D" id="3.40.720.10">
    <property type="entry name" value="Alkaline Phosphatase, subunit A"/>
    <property type="match status" value="2"/>
</dbReference>
<dbReference type="InterPro" id="IPR017850">
    <property type="entry name" value="Alkaline_phosphatase_core_sf"/>
</dbReference>
<evidence type="ECO:0000256" key="1">
    <source>
        <dbReference type="ARBA" id="ARBA00022801"/>
    </source>
</evidence>
<organism evidence="2 3">
    <name type="scientific">Caballeronia glathei</name>
    <dbReference type="NCBI Taxonomy" id="60547"/>
    <lineage>
        <taxon>Bacteria</taxon>
        <taxon>Pseudomonadati</taxon>
        <taxon>Pseudomonadota</taxon>
        <taxon>Betaproteobacteria</taxon>
        <taxon>Burkholderiales</taxon>
        <taxon>Burkholderiaceae</taxon>
        <taxon>Caballeronia</taxon>
    </lineage>
</organism>
<dbReference type="PANTHER" id="PTHR31956">
    <property type="entry name" value="NON-SPECIFIC PHOSPHOLIPASE C4-RELATED"/>
    <property type="match status" value="1"/>
</dbReference>
<evidence type="ECO:0000313" key="3">
    <source>
        <dbReference type="Proteomes" id="UP000027466"/>
    </source>
</evidence>
<dbReference type="CDD" id="cd16013">
    <property type="entry name" value="AcpA"/>
    <property type="match status" value="1"/>
</dbReference>
<dbReference type="Proteomes" id="UP000027466">
    <property type="component" value="Unassembled WGS sequence"/>
</dbReference>
<dbReference type="AlphaFoldDB" id="A0A069PNJ1"/>
<accession>A0A069PNJ1</accession>
<sequence>MVIFQENVSFDHYFGTYPIAGNPSSPAELPFIPAANTPAVNNLILPGTTVKTSPLLTNNPNLNANNGAGAHNPFRLDRTQALTADQSHGYKNEQSAFDAVANPAAPLMDLFPAFTGRAVTLSGGSGPFFTTGLVLGFFDGNTVTALWNYAQNFAMSDSYFATTFGSSTQGAINLVSGQTNGVVTTAASGSAMDDGTGTGSKTLMSDIPPTGDACSGTGTTGLMTSKNIGDLLNAAGVTWGSFQAGFDLTKTNPNGTTGCQRSSFSNVVGGYIPDYDPEHASFQYYKSTQNTAHTRPSSTALIGTSGDGANHDYDLDDFFTAVKAGNFPSVSFLKAPNARTGHSGTSDPLSEQTFLVNTVNFLEKQPDWANTAVFITYDDSDGWYDNVAHVVNPSFSTSDSLSGTNSCRSTVAGGPATPLPGVNGLPANGRCGYGPRLPLIAISPFAKRNFVDSTVTDQTSLIRFVEDNWLGGQRIGQGSFDAIAGPLTNMFDFSASQPTPQLILDPNSGALPGAQAALAGQ</sequence>
<comment type="caution">
    <text evidence="2">The sequence shown here is derived from an EMBL/GenBank/DDBJ whole genome shotgun (WGS) entry which is preliminary data.</text>
</comment>
<dbReference type="GO" id="GO:0042578">
    <property type="term" value="F:phosphoric ester hydrolase activity"/>
    <property type="evidence" value="ECO:0007669"/>
    <property type="project" value="UniProtKB-ARBA"/>
</dbReference>
<dbReference type="STRING" id="60547.GCA_000751215_04065"/>
<protein>
    <submittedName>
        <fullName evidence="2">Phospholipase C</fullName>
    </submittedName>
</protein>
<reference evidence="2 3" key="1">
    <citation type="submission" date="2014-03" db="EMBL/GenBank/DDBJ databases">
        <title>Draft Genome Sequences of Four Burkholderia Strains.</title>
        <authorList>
            <person name="Liu X.Y."/>
            <person name="Li C.X."/>
            <person name="Xu J.H."/>
        </authorList>
    </citation>
    <scope>NUCLEOTIDE SEQUENCE [LARGE SCALE GENOMIC DNA]</scope>
    <source>
        <strain evidence="2 3">DSM 50014</strain>
    </source>
</reference>
<keyword evidence="1" id="KW-0378">Hydrolase</keyword>
<gene>
    <name evidence="2" type="ORF">BG61_11380</name>
</gene>
<proteinExistence type="predicted"/>
<dbReference type="EMBL" id="JFHC01000019">
    <property type="protein sequence ID" value="KDR42228.1"/>
    <property type="molecule type" value="Genomic_DNA"/>
</dbReference>